<protein>
    <submittedName>
        <fullName evidence="6">Dihydrodipicolinate synthase family protein</fullName>
    </submittedName>
</protein>
<accession>A0ABS9SYP4</accession>
<dbReference type="Gene3D" id="3.20.20.70">
    <property type="entry name" value="Aldolase class I"/>
    <property type="match status" value="1"/>
</dbReference>
<evidence type="ECO:0000256" key="4">
    <source>
        <dbReference type="PIRNR" id="PIRNR001365"/>
    </source>
</evidence>
<evidence type="ECO:0000313" key="6">
    <source>
        <dbReference type="EMBL" id="MCH6161318.1"/>
    </source>
</evidence>
<reference evidence="6" key="1">
    <citation type="submission" date="2022-03" db="EMBL/GenBank/DDBJ databases">
        <authorList>
            <person name="Santos J.D.N."/>
            <person name="Kallscheuer N."/>
            <person name="Jogler C."/>
            <person name="Lage O.M."/>
        </authorList>
    </citation>
    <scope>NUCLEOTIDE SEQUENCE</scope>
    <source>
        <strain evidence="6">M600PL45_2</strain>
    </source>
</reference>
<keyword evidence="2 4" id="KW-0456">Lyase</keyword>
<evidence type="ECO:0000313" key="7">
    <source>
        <dbReference type="Proteomes" id="UP001166784"/>
    </source>
</evidence>
<evidence type="ECO:0000256" key="3">
    <source>
        <dbReference type="ARBA" id="ARBA00023270"/>
    </source>
</evidence>
<proteinExistence type="inferred from homology"/>
<feature type="compositionally biased region" description="Polar residues" evidence="5">
    <location>
        <begin position="1"/>
        <end position="13"/>
    </location>
</feature>
<feature type="region of interest" description="Disordered" evidence="5">
    <location>
        <begin position="1"/>
        <end position="33"/>
    </location>
</feature>
<dbReference type="Pfam" id="PF00701">
    <property type="entry name" value="DHDPS"/>
    <property type="match status" value="1"/>
</dbReference>
<evidence type="ECO:0000256" key="2">
    <source>
        <dbReference type="ARBA" id="ARBA00023239"/>
    </source>
</evidence>
<evidence type="ECO:0000256" key="5">
    <source>
        <dbReference type="SAM" id="MobiDB-lite"/>
    </source>
</evidence>
<dbReference type="Proteomes" id="UP001166784">
    <property type="component" value="Unassembled WGS sequence"/>
</dbReference>
<feature type="compositionally biased region" description="Low complexity" evidence="5">
    <location>
        <begin position="21"/>
        <end position="33"/>
    </location>
</feature>
<gene>
    <name evidence="6" type="ORF">MMA15_13180</name>
</gene>
<dbReference type="InterPro" id="IPR002220">
    <property type="entry name" value="DapA-like"/>
</dbReference>
<dbReference type="InterPro" id="IPR020625">
    <property type="entry name" value="Schiff_base-form_aldolases_AS"/>
</dbReference>
<evidence type="ECO:0000256" key="1">
    <source>
        <dbReference type="ARBA" id="ARBA00007592"/>
    </source>
</evidence>
<dbReference type="CDD" id="cd00408">
    <property type="entry name" value="DHDPS-like"/>
    <property type="match status" value="1"/>
</dbReference>
<dbReference type="PANTHER" id="PTHR12128">
    <property type="entry name" value="DIHYDRODIPICOLINATE SYNTHASE"/>
    <property type="match status" value="1"/>
</dbReference>
<keyword evidence="3" id="KW-0704">Schiff base</keyword>
<dbReference type="RefSeq" id="WP_241059688.1">
    <property type="nucleotide sequence ID" value="NZ_JAKWJU010000002.1"/>
</dbReference>
<reference evidence="6" key="2">
    <citation type="journal article" date="2023" name="Int. J. Syst. Evol. Microbiol.">
        <title>Streptomyces marispadix sp. nov., isolated from marine beach sediment of the Northern Coast of Portugal.</title>
        <authorList>
            <person name="dos Santos J.D.N."/>
            <person name="Vitorino I.R."/>
            <person name="Kallscheuer N."/>
            <person name="Srivastava A."/>
            <person name="Krautwurst S."/>
            <person name="Marz M."/>
            <person name="Jogler C."/>
            <person name="Lobo Da Cunha A."/>
            <person name="Catita J."/>
            <person name="Goncalves H."/>
            <person name="Gonzalez I."/>
            <person name="Reyes F."/>
            <person name="Lage O.M."/>
        </authorList>
    </citation>
    <scope>NUCLEOTIDE SEQUENCE</scope>
    <source>
        <strain evidence="6">M600PL45_2</strain>
    </source>
</reference>
<dbReference type="EMBL" id="JAKWJU010000002">
    <property type="protein sequence ID" value="MCH6161318.1"/>
    <property type="molecule type" value="Genomic_DNA"/>
</dbReference>
<keyword evidence="7" id="KW-1185">Reference proteome</keyword>
<dbReference type="PRINTS" id="PR00146">
    <property type="entry name" value="DHPICSNTHASE"/>
</dbReference>
<dbReference type="PROSITE" id="PS00666">
    <property type="entry name" value="DHDPS_2"/>
    <property type="match status" value="1"/>
</dbReference>
<dbReference type="InterPro" id="IPR013785">
    <property type="entry name" value="Aldolase_TIM"/>
</dbReference>
<dbReference type="PANTHER" id="PTHR12128:SF66">
    <property type="entry name" value="4-HYDROXY-2-OXOGLUTARATE ALDOLASE, MITOCHONDRIAL"/>
    <property type="match status" value="1"/>
</dbReference>
<name>A0ABS9SYP4_9ACTN</name>
<dbReference type="SUPFAM" id="SSF51569">
    <property type="entry name" value="Aldolase"/>
    <property type="match status" value="1"/>
</dbReference>
<dbReference type="SMART" id="SM01130">
    <property type="entry name" value="DHDPS"/>
    <property type="match status" value="1"/>
</dbReference>
<sequence>MSHTSRMSGTKHTGPTDCTKPAVRPDPTAAADARARITGVVPPVVTPLTEDREFDAASFARLVGRLLAAGVDGLFVLGSTGEAAFCTDELRTRVVREAVALAAGRVPVLAGVIDTQTGRVLRHLQAAQEAGADAVVATAPFYAVTHEPQVRRHFEILGARADVPVYAYDIPLCVHAKLDADMLVELGLGGALAGVKDSSGDDVAFRRLALRNRAEGSPLTLFTGHEVVVDGAFLSGADGVVPGLANVDPEGYVRMHAAFRRGDWTSVRSEQDRLAALMEITRAATSVTGWGKGVGGFKTALMLQGILSSNQLPEPFEALGGDEVEAVKAVLGTAGLLP</sequence>
<dbReference type="PIRSF" id="PIRSF001365">
    <property type="entry name" value="DHDPS"/>
    <property type="match status" value="1"/>
</dbReference>
<organism evidence="6 7">
    <name type="scientific">Streptomyces marispadix</name>
    <dbReference type="NCBI Taxonomy" id="2922868"/>
    <lineage>
        <taxon>Bacteria</taxon>
        <taxon>Bacillati</taxon>
        <taxon>Actinomycetota</taxon>
        <taxon>Actinomycetes</taxon>
        <taxon>Kitasatosporales</taxon>
        <taxon>Streptomycetaceae</taxon>
        <taxon>Streptomyces</taxon>
    </lineage>
</organism>
<comment type="similarity">
    <text evidence="1 4">Belongs to the DapA family.</text>
</comment>
<comment type="caution">
    <text evidence="6">The sequence shown here is derived from an EMBL/GenBank/DDBJ whole genome shotgun (WGS) entry which is preliminary data.</text>
</comment>